<keyword evidence="11" id="KW-1185">Reference proteome</keyword>
<evidence type="ECO:0000256" key="2">
    <source>
        <dbReference type="ARBA" id="ARBA00010617"/>
    </source>
</evidence>
<evidence type="ECO:0000256" key="9">
    <source>
        <dbReference type="SAM" id="Phobius"/>
    </source>
</evidence>
<evidence type="ECO:0000256" key="1">
    <source>
        <dbReference type="ARBA" id="ARBA00001971"/>
    </source>
</evidence>
<comment type="caution">
    <text evidence="10">The sequence shown here is derived from an EMBL/GenBank/DDBJ whole genome shotgun (WGS) entry which is preliminary data.</text>
</comment>
<keyword evidence="9" id="KW-1133">Transmembrane helix</keyword>
<dbReference type="GO" id="GO:0020037">
    <property type="term" value="F:heme binding"/>
    <property type="evidence" value="ECO:0007669"/>
    <property type="project" value="InterPro"/>
</dbReference>
<organism evidence="10 11">
    <name type="scientific">Fusarium gaditjirri</name>
    <dbReference type="NCBI Taxonomy" id="282569"/>
    <lineage>
        <taxon>Eukaryota</taxon>
        <taxon>Fungi</taxon>
        <taxon>Dikarya</taxon>
        <taxon>Ascomycota</taxon>
        <taxon>Pezizomycotina</taxon>
        <taxon>Sordariomycetes</taxon>
        <taxon>Hypocreomycetidae</taxon>
        <taxon>Hypocreales</taxon>
        <taxon>Nectriaceae</taxon>
        <taxon>Fusarium</taxon>
        <taxon>Fusarium nisikadoi species complex</taxon>
    </lineage>
</organism>
<dbReference type="InterPro" id="IPR017972">
    <property type="entry name" value="Cyt_P450_CS"/>
</dbReference>
<name>A0A8H4TDA3_9HYPO</name>
<evidence type="ECO:0000313" key="11">
    <source>
        <dbReference type="Proteomes" id="UP000604273"/>
    </source>
</evidence>
<dbReference type="OrthoDB" id="3945418at2759"/>
<reference evidence="10" key="2">
    <citation type="submission" date="2020-05" db="EMBL/GenBank/DDBJ databases">
        <authorList>
            <person name="Kim H.-S."/>
            <person name="Proctor R.H."/>
            <person name="Brown D.W."/>
        </authorList>
    </citation>
    <scope>NUCLEOTIDE SEQUENCE</scope>
    <source>
        <strain evidence="10">NRRL 45417</strain>
    </source>
</reference>
<dbReference type="InterPro" id="IPR036396">
    <property type="entry name" value="Cyt_P450_sf"/>
</dbReference>
<keyword evidence="7" id="KW-0503">Monooxygenase</keyword>
<dbReference type="GO" id="GO:0016705">
    <property type="term" value="F:oxidoreductase activity, acting on paired donors, with incorporation or reduction of molecular oxygen"/>
    <property type="evidence" value="ECO:0007669"/>
    <property type="project" value="InterPro"/>
</dbReference>
<evidence type="ECO:0000256" key="3">
    <source>
        <dbReference type="ARBA" id="ARBA00022617"/>
    </source>
</evidence>
<evidence type="ECO:0008006" key="12">
    <source>
        <dbReference type="Google" id="ProtNLM"/>
    </source>
</evidence>
<comment type="cofactor">
    <cofactor evidence="1 8">
        <name>heme</name>
        <dbReference type="ChEBI" id="CHEBI:30413"/>
    </cofactor>
</comment>
<dbReference type="Proteomes" id="UP000604273">
    <property type="component" value="Unassembled WGS sequence"/>
</dbReference>
<dbReference type="PANTHER" id="PTHR24305:SF237">
    <property type="entry name" value="CYTOCHROME P450 MONOOXYGENASE ATNE-RELATED"/>
    <property type="match status" value="1"/>
</dbReference>
<dbReference type="InterPro" id="IPR001128">
    <property type="entry name" value="Cyt_P450"/>
</dbReference>
<gene>
    <name evidence="10" type="ORF">FGADI_4318</name>
</gene>
<feature type="binding site" description="axial binding residue" evidence="8">
    <location>
        <position position="856"/>
    </location>
    <ligand>
        <name>heme</name>
        <dbReference type="ChEBI" id="CHEBI:30413"/>
    </ligand>
    <ligandPart>
        <name>Fe</name>
        <dbReference type="ChEBI" id="CHEBI:18248"/>
    </ligandPart>
</feature>
<dbReference type="PANTHER" id="PTHR24305">
    <property type="entry name" value="CYTOCHROME P450"/>
    <property type="match status" value="1"/>
</dbReference>
<dbReference type="SUPFAM" id="SSF48264">
    <property type="entry name" value="Cytochrome P450"/>
    <property type="match status" value="2"/>
</dbReference>
<feature type="transmembrane region" description="Helical" evidence="9">
    <location>
        <begin position="6"/>
        <end position="31"/>
    </location>
</feature>
<evidence type="ECO:0000256" key="4">
    <source>
        <dbReference type="ARBA" id="ARBA00022723"/>
    </source>
</evidence>
<dbReference type="GO" id="GO:0005506">
    <property type="term" value="F:iron ion binding"/>
    <property type="evidence" value="ECO:0007669"/>
    <property type="project" value="InterPro"/>
</dbReference>
<protein>
    <recommendedName>
        <fullName evidence="12">Cytochrome P450 monooxygenase</fullName>
    </recommendedName>
</protein>
<dbReference type="InterPro" id="IPR002401">
    <property type="entry name" value="Cyt_P450_E_grp-I"/>
</dbReference>
<dbReference type="AlphaFoldDB" id="A0A8H4TDA3"/>
<evidence type="ECO:0000256" key="6">
    <source>
        <dbReference type="ARBA" id="ARBA00023004"/>
    </source>
</evidence>
<reference evidence="10" key="1">
    <citation type="journal article" date="2020" name="BMC Genomics">
        <title>Correction to: Identification and distribution of gene clusters required for synthesis of sphingolipid metabolism inhibitors in diverse species of the filamentous fungus Fusarium.</title>
        <authorList>
            <person name="Kim H.S."/>
            <person name="Lohmar J.M."/>
            <person name="Busman M."/>
            <person name="Brown D.W."/>
            <person name="Naumann T.A."/>
            <person name="Divon H.H."/>
            <person name="Lysoe E."/>
            <person name="Uhlig S."/>
            <person name="Proctor R.H."/>
        </authorList>
    </citation>
    <scope>NUCLEOTIDE SEQUENCE</scope>
    <source>
        <strain evidence="10">NRRL 45417</strain>
    </source>
</reference>
<dbReference type="EMBL" id="JABFAI010000094">
    <property type="protein sequence ID" value="KAF4955747.1"/>
    <property type="molecule type" value="Genomic_DNA"/>
</dbReference>
<keyword evidence="9" id="KW-0472">Membrane</keyword>
<keyword evidence="9" id="KW-0812">Transmembrane</keyword>
<dbReference type="GO" id="GO:0004497">
    <property type="term" value="F:monooxygenase activity"/>
    <property type="evidence" value="ECO:0007669"/>
    <property type="project" value="UniProtKB-KW"/>
</dbReference>
<keyword evidence="3 8" id="KW-0349">Heme</keyword>
<evidence type="ECO:0000256" key="5">
    <source>
        <dbReference type="ARBA" id="ARBA00023002"/>
    </source>
</evidence>
<dbReference type="Gene3D" id="1.10.630.10">
    <property type="entry name" value="Cytochrome P450"/>
    <property type="match status" value="3"/>
</dbReference>
<keyword evidence="5" id="KW-0560">Oxidoreductase</keyword>
<evidence type="ECO:0000256" key="8">
    <source>
        <dbReference type="PIRSR" id="PIRSR602401-1"/>
    </source>
</evidence>
<evidence type="ECO:0000313" key="10">
    <source>
        <dbReference type="EMBL" id="KAF4955747.1"/>
    </source>
</evidence>
<dbReference type="InterPro" id="IPR050121">
    <property type="entry name" value="Cytochrome_P450_monoxygenase"/>
</dbReference>
<dbReference type="PROSITE" id="PS00086">
    <property type="entry name" value="CYTOCHROME_P450"/>
    <property type="match status" value="1"/>
</dbReference>
<dbReference type="PRINTS" id="PR00463">
    <property type="entry name" value="EP450I"/>
</dbReference>
<sequence>MVSSSNSLAVLLSIDWAILLLFIVTCLYLAIKRLYFSPLARFPGPKLAALTMWYEFYYDVVKRGSYFRQIARMHDLYGPVVRVNPFELHVNDPTFYPILYSSSTKKRDKWAWAAGMFGNNTSVFSTVPHDHHRIRRAALNPLFSRTAIKQLEPMIKCQMHELRRRLDSFCESGMVLDLGLAFTVFAADVISAYCFGEPFGLLQDPDFAPEWVETVAAPSELGHLIKQFPWALGLFRWAPRSLLGVISPAIARLYTIQETLIGAGTLTTANVLKHVVFHTLDNPDCLDALVAELESEFPDPNDDVSLSRLEKLPLLTAYIKEGLRIGYGVTHRLQLLADEPLHCHGMIIPPRTPVGMTSVFMHDNPTVFPSPRKFDPDRWLGGVEDRSHIEMAHDFFDPAPKLDSKGLRVTCIAVALYRLFLHPLATFPGPFWWKVSIWPTVWQCARGKRHLDLLAAHRRHGPVVRIGPNMLSFNTGSAARSIYTSRYANVRKSDFHLTVDASVSAPSLFSIVDREKHAFRRRVVSQAFTEKAMKDASEFYLKYSKILFQVLHDKVGTGWAKVDIEDYATWWTADTMGDLSLGRSFNCLTEPTFRHAIPMMRNGLRYIYWAGHVPFRDLINYVLAHPILSRYGGQSAVDNRNYFDFCETAIQERIKEEQERVAAGADEGTRRKDYVHYLLAAVDPATGEKLTSNELKSDASLLLAAGSDAMSNAISGIMFYLARHEFARGRAAAQVRHQFASAEDIRHGPGLAACTYLEACILESMRMAPPVATSPLERVTVGDGIEVDGHWFTAGITVGVCFYALNFNETIHRDPYRFWPERWLSSEDGATNGFTAEDVEQSKSNFFPFSAGHRHCPAQTLASRNLKVLVAKMLWHFDFRPATNLGVGESSGEEGQTGLFYIEDALISIVHGPVLEFKARLGDNTFSS</sequence>
<proteinExistence type="inferred from homology"/>
<keyword evidence="4 8" id="KW-0479">Metal-binding</keyword>
<dbReference type="Pfam" id="PF00067">
    <property type="entry name" value="p450"/>
    <property type="match status" value="3"/>
</dbReference>
<dbReference type="CDD" id="cd11062">
    <property type="entry name" value="CYP58-like"/>
    <property type="match status" value="1"/>
</dbReference>
<accession>A0A8H4TDA3</accession>
<comment type="similarity">
    <text evidence="2">Belongs to the cytochrome P450 family.</text>
</comment>
<dbReference type="CDD" id="cd11061">
    <property type="entry name" value="CYP67-like"/>
    <property type="match status" value="1"/>
</dbReference>
<evidence type="ECO:0000256" key="7">
    <source>
        <dbReference type="ARBA" id="ARBA00023033"/>
    </source>
</evidence>
<keyword evidence="6 8" id="KW-0408">Iron</keyword>